<dbReference type="GO" id="GO:0015074">
    <property type="term" value="P:DNA integration"/>
    <property type="evidence" value="ECO:0007669"/>
    <property type="project" value="UniProtKB-KW"/>
</dbReference>
<keyword evidence="1" id="KW-0229">DNA integration</keyword>
<dbReference type="PROSITE" id="PS51900">
    <property type="entry name" value="CB"/>
    <property type="match status" value="1"/>
</dbReference>
<dbReference type="InterPro" id="IPR011010">
    <property type="entry name" value="DNA_brk_join_enz"/>
</dbReference>
<proteinExistence type="predicted"/>
<accession>A0AAN4JD50</accession>
<name>A0AAN4JD50_CITFR</name>
<protein>
    <submittedName>
        <fullName evidence="7">Tyrosine-type recombinase/integrase</fullName>
    </submittedName>
</protein>
<dbReference type="Pfam" id="PF00589">
    <property type="entry name" value="Phage_integrase"/>
    <property type="match status" value="1"/>
</dbReference>
<feature type="domain" description="Core-binding (CB)" evidence="6">
    <location>
        <begin position="60"/>
        <end position="139"/>
    </location>
</feature>
<evidence type="ECO:0000313" key="7">
    <source>
        <dbReference type="EMBL" id="EMM7457958.1"/>
    </source>
</evidence>
<keyword evidence="2 4" id="KW-0238">DNA-binding</keyword>
<dbReference type="Gene3D" id="1.10.443.10">
    <property type="entry name" value="Intergrase catalytic core"/>
    <property type="match status" value="1"/>
</dbReference>
<reference evidence="7" key="1">
    <citation type="submission" date="2024-02" db="EMBL/GenBank/DDBJ databases">
        <authorList>
            <consortium name="Clinical and Environmental Microbiology Branch: Whole genome sequencing antimicrobial resistance pathogens in the healthcare setting"/>
        </authorList>
    </citation>
    <scope>NUCLEOTIDE SEQUENCE</scope>
    <source>
        <strain evidence="7">Whole organism</strain>
    </source>
</reference>
<evidence type="ECO:0000259" key="6">
    <source>
        <dbReference type="PROSITE" id="PS51900"/>
    </source>
</evidence>
<dbReference type="InterPro" id="IPR050090">
    <property type="entry name" value="Tyrosine_recombinase_XerCD"/>
</dbReference>
<organism evidence="7 8">
    <name type="scientific">Citrobacter freundii</name>
    <dbReference type="NCBI Taxonomy" id="546"/>
    <lineage>
        <taxon>Bacteria</taxon>
        <taxon>Pseudomonadati</taxon>
        <taxon>Pseudomonadota</taxon>
        <taxon>Gammaproteobacteria</taxon>
        <taxon>Enterobacterales</taxon>
        <taxon>Enterobacteriaceae</taxon>
        <taxon>Citrobacter</taxon>
        <taxon>Citrobacter freundii complex</taxon>
    </lineage>
</organism>
<dbReference type="Pfam" id="PF24624">
    <property type="entry name" value="Int_N"/>
    <property type="match status" value="1"/>
</dbReference>
<dbReference type="SUPFAM" id="SSF56349">
    <property type="entry name" value="DNA breaking-rejoining enzymes"/>
    <property type="match status" value="1"/>
</dbReference>
<sequence>MTINKLEDGRYMVDLRPQGRKGVRLRRRFATRAEALRFERWAVSNYNNKEWMVDDKKDTRTLEELIAAWWKYHGQSLKSGEIMRIELDRICYELSNPSAGDINKKMFTEYRANRLLAGISPTTINREHALLSGVFTALIKAGQYSQSNPLSNLPRVKTTENEKIFLTSSQIEQLLLALDGDNLRLAKFALSTGARWDEAAQIQRSRILKYKAVFTDTKNGKNRTVPISASLHDEITKNRKSGSIFPDADYFAFRDILKGLFDLPAGQATHVMRHTFASHFMMNGGNILTLQKILGHASINQTMAYAHLAPDYLQDAITLNPVFMRGQK</sequence>
<dbReference type="Proteomes" id="UP001169574">
    <property type="component" value="Unassembled WGS sequence"/>
</dbReference>
<dbReference type="InterPro" id="IPR057084">
    <property type="entry name" value="Int_N"/>
</dbReference>
<evidence type="ECO:0000256" key="1">
    <source>
        <dbReference type="ARBA" id="ARBA00022908"/>
    </source>
</evidence>
<dbReference type="GO" id="GO:0006310">
    <property type="term" value="P:DNA recombination"/>
    <property type="evidence" value="ECO:0007669"/>
    <property type="project" value="UniProtKB-KW"/>
</dbReference>
<dbReference type="EMBL" id="ABLGCN030000004">
    <property type="protein sequence ID" value="EMM7457958.1"/>
    <property type="molecule type" value="Genomic_DNA"/>
</dbReference>
<dbReference type="InterPro" id="IPR002104">
    <property type="entry name" value="Integrase_catalytic"/>
</dbReference>
<evidence type="ECO:0000256" key="3">
    <source>
        <dbReference type="ARBA" id="ARBA00023172"/>
    </source>
</evidence>
<dbReference type="Gene3D" id="1.10.150.130">
    <property type="match status" value="1"/>
</dbReference>
<comment type="caution">
    <text evidence="7">The sequence shown here is derived from an EMBL/GenBank/DDBJ whole genome shotgun (WGS) entry which is preliminary data.</text>
</comment>
<dbReference type="AlphaFoldDB" id="A0AAN4JD50"/>
<dbReference type="InterPro" id="IPR044068">
    <property type="entry name" value="CB"/>
</dbReference>
<dbReference type="InterPro" id="IPR010998">
    <property type="entry name" value="Integrase_recombinase_N"/>
</dbReference>
<evidence type="ECO:0000256" key="4">
    <source>
        <dbReference type="PROSITE-ProRule" id="PRU01248"/>
    </source>
</evidence>
<evidence type="ECO:0000256" key="2">
    <source>
        <dbReference type="ARBA" id="ARBA00023125"/>
    </source>
</evidence>
<evidence type="ECO:0000259" key="5">
    <source>
        <dbReference type="PROSITE" id="PS51898"/>
    </source>
</evidence>
<gene>
    <name evidence="7" type="ORF">P7U51_002469</name>
</gene>
<keyword evidence="3" id="KW-0233">DNA recombination</keyword>
<dbReference type="PROSITE" id="PS51898">
    <property type="entry name" value="TYR_RECOMBINASE"/>
    <property type="match status" value="1"/>
</dbReference>
<dbReference type="CDD" id="cd00796">
    <property type="entry name" value="INT_Rci_Hp1_C"/>
    <property type="match status" value="1"/>
</dbReference>
<dbReference type="InterPro" id="IPR013762">
    <property type="entry name" value="Integrase-like_cat_sf"/>
</dbReference>
<dbReference type="PANTHER" id="PTHR30349:SF93">
    <property type="entry name" value="FELS-2 PROPHAGE PROTEIN"/>
    <property type="match status" value="1"/>
</dbReference>
<dbReference type="GO" id="GO:0003677">
    <property type="term" value="F:DNA binding"/>
    <property type="evidence" value="ECO:0007669"/>
    <property type="project" value="UniProtKB-UniRule"/>
</dbReference>
<evidence type="ECO:0000313" key="8">
    <source>
        <dbReference type="Proteomes" id="UP001169574"/>
    </source>
</evidence>
<dbReference type="PANTHER" id="PTHR30349">
    <property type="entry name" value="PHAGE INTEGRASE-RELATED"/>
    <property type="match status" value="1"/>
</dbReference>
<feature type="domain" description="Tyr recombinase" evidence="5">
    <location>
        <begin position="161"/>
        <end position="318"/>
    </location>
</feature>